<organism evidence="1 2">
    <name type="scientific">Spiromyces aspiralis</name>
    <dbReference type="NCBI Taxonomy" id="68401"/>
    <lineage>
        <taxon>Eukaryota</taxon>
        <taxon>Fungi</taxon>
        <taxon>Fungi incertae sedis</taxon>
        <taxon>Zoopagomycota</taxon>
        <taxon>Kickxellomycotina</taxon>
        <taxon>Kickxellomycetes</taxon>
        <taxon>Kickxellales</taxon>
        <taxon>Kickxellaceae</taxon>
        <taxon>Spiromyces</taxon>
    </lineage>
</organism>
<accession>A0ACC1H7Q6</accession>
<keyword evidence="2" id="KW-1185">Reference proteome</keyword>
<dbReference type="EMBL" id="JAMZIH010008800">
    <property type="protein sequence ID" value="KAJ1671339.1"/>
    <property type="molecule type" value="Genomic_DNA"/>
</dbReference>
<evidence type="ECO:0000313" key="1">
    <source>
        <dbReference type="EMBL" id="KAJ1671339.1"/>
    </source>
</evidence>
<feature type="non-terminal residue" evidence="1">
    <location>
        <position position="73"/>
    </location>
</feature>
<reference evidence="1" key="1">
    <citation type="submission" date="2022-06" db="EMBL/GenBank/DDBJ databases">
        <title>Phylogenomic reconstructions and comparative analyses of Kickxellomycotina fungi.</title>
        <authorList>
            <person name="Reynolds N.K."/>
            <person name="Stajich J.E."/>
            <person name="Barry K."/>
            <person name="Grigoriev I.V."/>
            <person name="Crous P."/>
            <person name="Smith M.E."/>
        </authorList>
    </citation>
    <scope>NUCLEOTIDE SEQUENCE</scope>
    <source>
        <strain evidence="1">RSA 2271</strain>
    </source>
</reference>
<evidence type="ECO:0000313" key="2">
    <source>
        <dbReference type="Proteomes" id="UP001145114"/>
    </source>
</evidence>
<name>A0ACC1H7Q6_9FUNG</name>
<dbReference type="Proteomes" id="UP001145114">
    <property type="component" value="Unassembled WGS sequence"/>
</dbReference>
<sequence>MEGDTKIDVREGGMGESEILSYVESILKNIGPDSILVTRPVVDPIAIIGGGGQRPMLTLQHCYALAVVESRKQ</sequence>
<gene>
    <name evidence="1" type="ORF">EV182_007688</name>
</gene>
<proteinExistence type="predicted"/>
<protein>
    <submittedName>
        <fullName evidence="1">Uncharacterized protein</fullName>
    </submittedName>
</protein>
<comment type="caution">
    <text evidence="1">The sequence shown here is derived from an EMBL/GenBank/DDBJ whole genome shotgun (WGS) entry which is preliminary data.</text>
</comment>